<dbReference type="NCBIfam" id="NF007032">
    <property type="entry name" value="PRK09496.1-4"/>
    <property type="match status" value="1"/>
</dbReference>
<dbReference type="PRINTS" id="PR00335">
    <property type="entry name" value="KUPTAKETRKA"/>
</dbReference>
<dbReference type="RefSeq" id="WP_350332329.1">
    <property type="nucleotide sequence ID" value="NZ_CP054719.1"/>
</dbReference>
<dbReference type="PANTHER" id="PTHR43833">
    <property type="entry name" value="POTASSIUM CHANNEL PROTEIN 2-RELATED-RELATED"/>
    <property type="match status" value="1"/>
</dbReference>
<sequence>MKVIVCGAGQVGTSVARYLSEENISVSIIDPSIEVLQELNNIDILTVQGSATYIKILEASGIAEADAILAVTRSDEVNMLICQIAASLYNTPLKIARIRNQEYLSSKWSSLYNRDNIPVDVIISPEREVASYIAENLSYTGGFDMFSLFDGVAQSIATLCTADSDLNGQPIKVLHLLHSNIPIKIMAIGRDRRTLVPNEETILQPNDVVHFIVKKNQLHDALALFGHEHTELSRLLIVGGGAVGFSLAKHLEHENSDLIVKLLESNKSRAETIAPRLRKAIVLHGKGLDKELLLEANIQATDTVVSVTNDENVNVLMSLFAKEFSVKRTLALVNSDMYIPLSSALKINALIHPHKITILSILKHIRSRRDLKTIHTLPDHSWELMEIQVQEDVEATGLTAEEVYKKTYGHVVAILRDDGVVFADKSIQLHKGDSVAVLIKPQHRRKLENLFASTHQFF</sequence>
<accession>A0A7L9RSR1</accession>
<dbReference type="Proteomes" id="UP000594001">
    <property type="component" value="Chromosome"/>
</dbReference>
<feature type="domain" description="RCK C-terminal" evidence="8">
    <location>
        <begin position="372"/>
        <end position="453"/>
    </location>
</feature>
<dbReference type="InterPro" id="IPR003148">
    <property type="entry name" value="RCK_N"/>
</dbReference>
<evidence type="ECO:0000259" key="7">
    <source>
        <dbReference type="PROSITE" id="PS51201"/>
    </source>
</evidence>
<dbReference type="SUPFAM" id="SSF116726">
    <property type="entry name" value="TrkA C-terminal domain-like"/>
    <property type="match status" value="2"/>
</dbReference>
<keyword evidence="6" id="KW-0406">Ion transport</keyword>
<keyword evidence="5" id="KW-0520">NAD</keyword>
<dbReference type="PANTHER" id="PTHR43833:SF5">
    <property type="entry name" value="TRK SYSTEM POTASSIUM UPTAKE PROTEIN TRKA"/>
    <property type="match status" value="1"/>
</dbReference>
<dbReference type="InterPro" id="IPR036721">
    <property type="entry name" value="RCK_C_sf"/>
</dbReference>
<keyword evidence="2" id="KW-0813">Transport</keyword>
<dbReference type="Gene3D" id="3.40.50.720">
    <property type="entry name" value="NAD(P)-binding Rossmann-like Domain"/>
    <property type="match status" value="2"/>
</dbReference>
<dbReference type="InterPro" id="IPR006037">
    <property type="entry name" value="RCK_C"/>
</dbReference>
<dbReference type="InterPro" id="IPR006036">
    <property type="entry name" value="K_uptake_TrkA"/>
</dbReference>
<dbReference type="SUPFAM" id="SSF51735">
    <property type="entry name" value="NAD(P)-binding Rossmann-fold domains"/>
    <property type="match status" value="2"/>
</dbReference>
<keyword evidence="10" id="KW-1185">Reference proteome</keyword>
<dbReference type="InterPro" id="IPR050721">
    <property type="entry name" value="Trk_Ktr_HKT_K-transport"/>
</dbReference>
<feature type="domain" description="RCK N-terminal" evidence="7">
    <location>
        <begin position="232"/>
        <end position="351"/>
    </location>
</feature>
<evidence type="ECO:0000259" key="8">
    <source>
        <dbReference type="PROSITE" id="PS51202"/>
    </source>
</evidence>
<keyword evidence="4" id="KW-0630">Potassium</keyword>
<dbReference type="InterPro" id="IPR036291">
    <property type="entry name" value="NAD(P)-bd_dom_sf"/>
</dbReference>
<name>A0A7L9RSR1_9PROT</name>
<dbReference type="Pfam" id="PF02254">
    <property type="entry name" value="TrkA_N"/>
    <property type="match status" value="2"/>
</dbReference>
<dbReference type="GO" id="GO:0005886">
    <property type="term" value="C:plasma membrane"/>
    <property type="evidence" value="ECO:0007669"/>
    <property type="project" value="InterPro"/>
</dbReference>
<evidence type="ECO:0000256" key="5">
    <source>
        <dbReference type="ARBA" id="ARBA00023027"/>
    </source>
</evidence>
<evidence type="ECO:0000256" key="2">
    <source>
        <dbReference type="ARBA" id="ARBA00022448"/>
    </source>
</evidence>
<dbReference type="Gene3D" id="3.30.70.1450">
    <property type="entry name" value="Regulator of K+ conductance, C-terminal domain"/>
    <property type="match status" value="2"/>
</dbReference>
<reference evidence="9 10" key="1">
    <citation type="submission" date="2020-06" db="EMBL/GenBank/DDBJ databases">
        <title>The endosymbiont of the kinetoplastid Bodo saltans is a Paracaedibacter-like alpha-proteobacterium possessing a putative toxin-antitoxin system.</title>
        <authorList>
            <person name="Midha S."/>
            <person name="Rigden D.J."/>
            <person name="Siozios S."/>
            <person name="Hurst G.D.D."/>
            <person name="Jackson A.P."/>
        </authorList>
    </citation>
    <scope>NUCLEOTIDE SEQUENCE [LARGE SCALE GENOMIC DNA]</scope>
    <source>
        <strain evidence="9">Lake Konstanz</strain>
    </source>
</reference>
<dbReference type="AlphaFoldDB" id="A0A7L9RSR1"/>
<evidence type="ECO:0000313" key="9">
    <source>
        <dbReference type="EMBL" id="QOL19579.1"/>
    </source>
</evidence>
<protein>
    <recommendedName>
        <fullName evidence="1">Trk system potassium uptake protein TrkA</fullName>
    </recommendedName>
</protein>
<proteinExistence type="predicted"/>
<gene>
    <name evidence="9" type="primary">trkA</name>
    <name evidence="9" type="ORF">CPBP_00342</name>
</gene>
<organism evidence="9 10">
    <name type="scientific">Candidatus Bodocaedibacter vickermanii</name>
    <dbReference type="NCBI Taxonomy" id="2741701"/>
    <lineage>
        <taxon>Bacteria</taxon>
        <taxon>Pseudomonadati</taxon>
        <taxon>Pseudomonadota</taxon>
        <taxon>Alphaproteobacteria</taxon>
        <taxon>Holosporales</taxon>
        <taxon>Candidatus Paracaedibacteraceae</taxon>
        <taxon>Candidatus Bodocaedibacter</taxon>
    </lineage>
</organism>
<evidence type="ECO:0000256" key="4">
    <source>
        <dbReference type="ARBA" id="ARBA00022958"/>
    </source>
</evidence>
<dbReference type="NCBIfam" id="NF007031">
    <property type="entry name" value="PRK09496.1-2"/>
    <property type="match status" value="1"/>
</dbReference>
<evidence type="ECO:0000256" key="6">
    <source>
        <dbReference type="ARBA" id="ARBA00023065"/>
    </source>
</evidence>
<dbReference type="Pfam" id="PF02080">
    <property type="entry name" value="TrkA_C"/>
    <property type="match status" value="1"/>
</dbReference>
<dbReference type="GO" id="GO:0015079">
    <property type="term" value="F:potassium ion transmembrane transporter activity"/>
    <property type="evidence" value="ECO:0007669"/>
    <property type="project" value="InterPro"/>
</dbReference>
<dbReference type="NCBIfam" id="NF007039">
    <property type="entry name" value="PRK09496.3-2"/>
    <property type="match status" value="1"/>
</dbReference>
<evidence type="ECO:0000313" key="10">
    <source>
        <dbReference type="Proteomes" id="UP000594001"/>
    </source>
</evidence>
<dbReference type="PROSITE" id="PS51202">
    <property type="entry name" value="RCK_C"/>
    <property type="match status" value="2"/>
</dbReference>
<dbReference type="EMBL" id="CP054719">
    <property type="protein sequence ID" value="QOL19579.1"/>
    <property type="molecule type" value="Genomic_DNA"/>
</dbReference>
<keyword evidence="3" id="KW-0633">Potassium transport</keyword>
<feature type="domain" description="RCK N-terminal" evidence="7">
    <location>
        <begin position="1"/>
        <end position="123"/>
    </location>
</feature>
<evidence type="ECO:0000256" key="1">
    <source>
        <dbReference type="ARBA" id="ARBA00017378"/>
    </source>
</evidence>
<evidence type="ECO:0000256" key="3">
    <source>
        <dbReference type="ARBA" id="ARBA00022538"/>
    </source>
</evidence>
<dbReference type="KEGG" id="pbal:CPBP_00342"/>
<dbReference type="PROSITE" id="PS51201">
    <property type="entry name" value="RCK_N"/>
    <property type="match status" value="2"/>
</dbReference>
<feature type="domain" description="RCK C-terminal" evidence="8">
    <location>
        <begin position="143"/>
        <end position="228"/>
    </location>
</feature>